<comment type="caution">
    <text evidence="3">The sequence shown here is derived from an EMBL/GenBank/DDBJ whole genome shotgun (WGS) entry which is preliminary data.</text>
</comment>
<dbReference type="STRING" id="297318.BK138_23675"/>
<dbReference type="EMBL" id="MRTP01000008">
    <property type="protein sequence ID" value="OMF51847.1"/>
    <property type="molecule type" value="Genomic_DNA"/>
</dbReference>
<gene>
    <name evidence="3" type="ORF">BK138_23675</name>
</gene>
<proteinExistence type="predicted"/>
<dbReference type="RefSeq" id="WP_076173273.1">
    <property type="nucleotide sequence ID" value="NZ_MRTP01000008.1"/>
</dbReference>
<dbReference type="Proteomes" id="UP000187172">
    <property type="component" value="Unassembled WGS sequence"/>
</dbReference>
<feature type="compositionally biased region" description="Basic and acidic residues" evidence="1">
    <location>
        <begin position="77"/>
        <end position="103"/>
    </location>
</feature>
<sequence>MVYFIMGIVVFLAGGLIATWVFGPWGTVLTLLIMVGLLSYLYGMVEDLRARVSFLERKLGVSEEDDYQMSDEDIEAELERELDTEPGRAEEAEKGRNPTKREE</sequence>
<evidence type="ECO:0000256" key="1">
    <source>
        <dbReference type="SAM" id="MobiDB-lite"/>
    </source>
</evidence>
<reference evidence="3 4" key="1">
    <citation type="submission" date="2016-11" db="EMBL/GenBank/DDBJ databases">
        <title>Paenibacillus species isolates.</title>
        <authorList>
            <person name="Beno S.M."/>
        </authorList>
    </citation>
    <scope>NUCLEOTIDE SEQUENCE [LARGE SCALE GENOMIC DNA]</scope>
    <source>
        <strain evidence="3 4">FSL R5-0378</strain>
    </source>
</reference>
<dbReference type="AlphaFoldDB" id="A0A1R1EJ57"/>
<feature type="compositionally biased region" description="Acidic residues" evidence="1">
    <location>
        <begin position="63"/>
        <end position="76"/>
    </location>
</feature>
<evidence type="ECO:0000313" key="3">
    <source>
        <dbReference type="EMBL" id="OMF51847.1"/>
    </source>
</evidence>
<organism evidence="3 4">
    <name type="scientific">Paenibacillus rhizosphaerae</name>
    <dbReference type="NCBI Taxonomy" id="297318"/>
    <lineage>
        <taxon>Bacteria</taxon>
        <taxon>Bacillati</taxon>
        <taxon>Bacillota</taxon>
        <taxon>Bacilli</taxon>
        <taxon>Bacillales</taxon>
        <taxon>Paenibacillaceae</taxon>
        <taxon>Paenibacillus</taxon>
    </lineage>
</organism>
<keyword evidence="2" id="KW-0812">Transmembrane</keyword>
<accession>A0A1R1EJ57</accession>
<keyword evidence="4" id="KW-1185">Reference proteome</keyword>
<feature type="region of interest" description="Disordered" evidence="1">
    <location>
        <begin position="63"/>
        <end position="103"/>
    </location>
</feature>
<feature type="transmembrane region" description="Helical" evidence="2">
    <location>
        <begin position="5"/>
        <end position="22"/>
    </location>
</feature>
<keyword evidence="2" id="KW-1133">Transmembrane helix</keyword>
<evidence type="ECO:0000313" key="4">
    <source>
        <dbReference type="Proteomes" id="UP000187172"/>
    </source>
</evidence>
<name>A0A1R1EJ57_9BACL</name>
<protein>
    <submittedName>
        <fullName evidence="3">Uncharacterized protein</fullName>
    </submittedName>
</protein>
<keyword evidence="2" id="KW-0472">Membrane</keyword>
<evidence type="ECO:0000256" key="2">
    <source>
        <dbReference type="SAM" id="Phobius"/>
    </source>
</evidence>
<feature type="transmembrane region" description="Helical" evidence="2">
    <location>
        <begin position="28"/>
        <end position="45"/>
    </location>
</feature>